<feature type="compositionally biased region" description="Basic and acidic residues" evidence="1">
    <location>
        <begin position="878"/>
        <end position="892"/>
    </location>
</feature>
<dbReference type="RefSeq" id="XP_040765248.1">
    <property type="nucleotide sequence ID" value="XM_040906990.1"/>
</dbReference>
<dbReference type="AlphaFoldDB" id="A0A165EPS0"/>
<feature type="compositionally biased region" description="Polar residues" evidence="1">
    <location>
        <begin position="587"/>
        <end position="596"/>
    </location>
</feature>
<gene>
    <name evidence="2" type="ORF">LAESUDRAFT_713601</name>
</gene>
<sequence>MQADHSSSDSHPKQRATPSGLRRLPGKSHTLDAPTKSTIPANGPLRPERSKTVGSHHLHSREEFSATPLPKHSFSQPTSSPLSIHSFTDLDTFAPAVTGAAFSTRLPSSKRALLSAGAVTTLPVRTPGSHKSSGASADRDVGPTLDMKRLLSKPAKHTLASSSTVSLPSDSEISASSRSRAHVSRPITGFHERPTTSPGPASMLAQREGSRDTSSSSRSLAKVDDPKPRNVLRRRSSRPSTQPSAGVSEEPARHRSLSSAKRRMRSMETLHITPPKPAAGTVPLSTATPRPIPAGITPAGQVALAYKQQELRREEIAELSGWNDNVRDLSRGVTTISSGNRHSTEGLLTAAARNNVQDDEEEQASGPYYTVFGSSSGHVVPFGSSKDYSPQLDQRFTFNDVPRKHHRSLSRKVSGRLKKVADIVKGDRDFSPSPAHRLDHDDWRPYDGYPLAPKSPRSPIRMSVDDQFDTSMGSISSRHSTPTGKRGSHGKGRSMGGGSVEERRGLYPVKSAKDKDQEDGEEEHASGKFWKLVKRISTGGLRDKYRHQRTSTPPPVPPLPVDLQKLTETRTTVDIRQSPVRDHTPDETSQTLSSRASYARVRPSTGLSLKTSMRHTIASRPSTGGKASSLPSVPHLSTTTRSSSPVSSDLASSGFSPRPQSPRSSSSSYPEESPSGHKPSTPKSKLGQYVIPEHMLSRLQSAGSKENERRKRRPSRSHSEPDHRRFPSTPDEEVPSLPLPSRHRGAGSQDVEMPERSPSPQMPSFSTHDPVNNFISTPLAASGSGPPPLPRRNPRRKPASIELTISDKVANVSPNPPLTPRTPRAHTQIFVDAEPLSRTSTSTARNASPTTQTSLSPSSTSLSPSTASSHNQSPLTFREIESPRHVWTEQEKADKWEDLLQRSERAGGTLHIGESHLLSDKMRLSQCSDV</sequence>
<dbReference type="Proteomes" id="UP000076871">
    <property type="component" value="Unassembled WGS sequence"/>
</dbReference>
<feature type="compositionally biased region" description="Low complexity" evidence="1">
    <location>
        <begin position="837"/>
        <end position="869"/>
    </location>
</feature>
<feature type="compositionally biased region" description="Basic and acidic residues" evidence="1">
    <location>
        <begin position="565"/>
        <end position="586"/>
    </location>
</feature>
<name>A0A165EPS0_9APHY</name>
<dbReference type="OrthoDB" id="3364707at2759"/>
<organism evidence="2 3">
    <name type="scientific">Laetiporus sulphureus 93-53</name>
    <dbReference type="NCBI Taxonomy" id="1314785"/>
    <lineage>
        <taxon>Eukaryota</taxon>
        <taxon>Fungi</taxon>
        <taxon>Dikarya</taxon>
        <taxon>Basidiomycota</taxon>
        <taxon>Agaricomycotina</taxon>
        <taxon>Agaricomycetes</taxon>
        <taxon>Polyporales</taxon>
        <taxon>Laetiporus</taxon>
    </lineage>
</organism>
<proteinExistence type="predicted"/>
<feature type="compositionally biased region" description="Polar residues" evidence="1">
    <location>
        <begin position="758"/>
        <end position="776"/>
    </location>
</feature>
<feature type="compositionally biased region" description="Basic and acidic residues" evidence="1">
    <location>
        <begin position="1"/>
        <end position="12"/>
    </location>
</feature>
<evidence type="ECO:0000313" key="2">
    <source>
        <dbReference type="EMBL" id="KZT07508.1"/>
    </source>
</evidence>
<dbReference type="InParanoid" id="A0A165EPS0"/>
<feature type="compositionally biased region" description="Low complexity" evidence="1">
    <location>
        <begin position="637"/>
        <end position="673"/>
    </location>
</feature>
<feature type="compositionally biased region" description="Basic and acidic residues" evidence="1">
    <location>
        <begin position="137"/>
        <end position="149"/>
    </location>
</feature>
<feature type="compositionally biased region" description="Polar residues" evidence="1">
    <location>
        <begin position="619"/>
        <end position="631"/>
    </location>
</feature>
<feature type="compositionally biased region" description="Basic residues" evidence="1">
    <location>
        <begin position="254"/>
        <end position="263"/>
    </location>
</feature>
<feature type="region of interest" description="Disordered" evidence="1">
    <location>
        <begin position="122"/>
        <end position="263"/>
    </location>
</feature>
<feature type="region of interest" description="Disordered" evidence="1">
    <location>
        <begin position="1"/>
        <end position="81"/>
    </location>
</feature>
<feature type="compositionally biased region" description="Basic and acidic residues" evidence="1">
    <location>
        <begin position="424"/>
        <end position="445"/>
    </location>
</feature>
<dbReference type="GeneID" id="63824019"/>
<protein>
    <submittedName>
        <fullName evidence="2">Uncharacterized protein</fullName>
    </submittedName>
</protein>
<feature type="compositionally biased region" description="Polar residues" evidence="1">
    <location>
        <begin position="159"/>
        <end position="173"/>
    </location>
</feature>
<feature type="region of interest" description="Disordered" evidence="1">
    <location>
        <begin position="424"/>
        <end position="892"/>
    </location>
</feature>
<evidence type="ECO:0000313" key="3">
    <source>
        <dbReference type="Proteomes" id="UP000076871"/>
    </source>
</evidence>
<accession>A0A165EPS0</accession>
<reference evidence="2 3" key="1">
    <citation type="journal article" date="2016" name="Mol. Biol. Evol.">
        <title>Comparative Genomics of Early-Diverging Mushroom-Forming Fungi Provides Insights into the Origins of Lignocellulose Decay Capabilities.</title>
        <authorList>
            <person name="Nagy L.G."/>
            <person name="Riley R."/>
            <person name="Tritt A."/>
            <person name="Adam C."/>
            <person name="Daum C."/>
            <person name="Floudas D."/>
            <person name="Sun H."/>
            <person name="Yadav J.S."/>
            <person name="Pangilinan J."/>
            <person name="Larsson K.H."/>
            <person name="Matsuura K."/>
            <person name="Barry K."/>
            <person name="Labutti K."/>
            <person name="Kuo R."/>
            <person name="Ohm R.A."/>
            <person name="Bhattacharya S.S."/>
            <person name="Shirouzu T."/>
            <person name="Yoshinaga Y."/>
            <person name="Martin F.M."/>
            <person name="Grigoriev I.V."/>
            <person name="Hibbett D.S."/>
        </authorList>
    </citation>
    <scope>NUCLEOTIDE SEQUENCE [LARGE SCALE GENOMIC DNA]</scope>
    <source>
        <strain evidence="2 3">93-53</strain>
    </source>
</reference>
<dbReference type="EMBL" id="KV427619">
    <property type="protein sequence ID" value="KZT07508.1"/>
    <property type="molecule type" value="Genomic_DNA"/>
</dbReference>
<feature type="compositionally biased region" description="Basic and acidic residues" evidence="1">
    <location>
        <begin position="500"/>
        <end position="516"/>
    </location>
</feature>
<feature type="compositionally biased region" description="Polar residues" evidence="1">
    <location>
        <begin position="469"/>
        <end position="483"/>
    </location>
</feature>
<keyword evidence="3" id="KW-1185">Reference proteome</keyword>
<evidence type="ECO:0000256" key="1">
    <source>
        <dbReference type="SAM" id="MobiDB-lite"/>
    </source>
</evidence>